<evidence type="ECO:0000256" key="1">
    <source>
        <dbReference type="ARBA" id="ARBA00004651"/>
    </source>
</evidence>
<dbReference type="PANTHER" id="PTHR33452:SF4">
    <property type="entry name" value="BLL4328 PROTEIN"/>
    <property type="match status" value="1"/>
</dbReference>
<evidence type="ECO:0000256" key="2">
    <source>
        <dbReference type="ARBA" id="ARBA00006679"/>
    </source>
</evidence>
<evidence type="ECO:0000313" key="9">
    <source>
        <dbReference type="Proteomes" id="UP000832034"/>
    </source>
</evidence>
<reference evidence="8" key="1">
    <citation type="submission" date="2021-12" db="EMBL/GenBank/DDBJ databases">
        <authorList>
            <person name="Veyrier F.J."/>
        </authorList>
    </citation>
    <scope>NUCLEOTIDE SEQUENCE</scope>
    <source>
        <strain evidence="8">SAG 1488-6</strain>
    </source>
</reference>
<evidence type="ECO:0000256" key="6">
    <source>
        <dbReference type="ARBA" id="ARBA00023136"/>
    </source>
</evidence>
<proteinExistence type="inferred from homology"/>
<protein>
    <submittedName>
        <fullName evidence="8">DoxX family protein</fullName>
    </submittedName>
</protein>
<comment type="subcellular location">
    <subcellularLocation>
        <location evidence="1">Cell membrane</location>
        <topology evidence="1">Multi-pass membrane protein</topology>
    </subcellularLocation>
</comment>
<keyword evidence="5 7" id="KW-1133">Transmembrane helix</keyword>
<evidence type="ECO:0000256" key="4">
    <source>
        <dbReference type="ARBA" id="ARBA00022692"/>
    </source>
</evidence>
<keyword evidence="6 7" id="KW-0472">Membrane</keyword>
<feature type="transmembrane region" description="Helical" evidence="7">
    <location>
        <begin position="51"/>
        <end position="71"/>
    </location>
</feature>
<dbReference type="Proteomes" id="UP000832034">
    <property type="component" value="Chromosome"/>
</dbReference>
<feature type="transmembrane region" description="Helical" evidence="7">
    <location>
        <begin position="109"/>
        <end position="129"/>
    </location>
</feature>
<keyword evidence="3" id="KW-1003">Cell membrane</keyword>
<gene>
    <name evidence="8" type="ORF">LVJ81_12315</name>
</gene>
<dbReference type="Pfam" id="PF07681">
    <property type="entry name" value="DoxX"/>
    <property type="match status" value="1"/>
</dbReference>
<evidence type="ECO:0000256" key="7">
    <source>
        <dbReference type="SAM" id="Phobius"/>
    </source>
</evidence>
<evidence type="ECO:0000256" key="5">
    <source>
        <dbReference type="ARBA" id="ARBA00022989"/>
    </source>
</evidence>
<evidence type="ECO:0000313" key="8">
    <source>
        <dbReference type="EMBL" id="UOO92368.1"/>
    </source>
</evidence>
<keyword evidence="4 7" id="KW-0812">Transmembrane</keyword>
<dbReference type="InterPro" id="IPR032808">
    <property type="entry name" value="DoxX"/>
</dbReference>
<name>A0ABY4EAL9_VITST</name>
<sequence>MSNPTKIQMLEPITLGLLRIVSAYLFIFHGTTKLFQFPYIEKFANVPMASIFGVAGILEVIGGMLLLLGLFTRPTAFVLSGFMAVAYIMGHVMNAGNFLMPILNGGELAIVWSFVFLYISVKGAGAFALDNMRQKA</sequence>
<feature type="transmembrane region" description="Helical" evidence="7">
    <location>
        <begin position="12"/>
        <end position="31"/>
    </location>
</feature>
<dbReference type="PANTHER" id="PTHR33452">
    <property type="entry name" value="OXIDOREDUCTASE CATD-RELATED"/>
    <property type="match status" value="1"/>
</dbReference>
<evidence type="ECO:0000256" key="3">
    <source>
        <dbReference type="ARBA" id="ARBA00022475"/>
    </source>
</evidence>
<organism evidence="8 9">
    <name type="scientific">Vitreoscilla stercoraria</name>
    <dbReference type="NCBI Taxonomy" id="61"/>
    <lineage>
        <taxon>Bacteria</taxon>
        <taxon>Pseudomonadati</taxon>
        <taxon>Pseudomonadota</taxon>
        <taxon>Betaproteobacteria</taxon>
        <taxon>Neisseriales</taxon>
        <taxon>Neisseriaceae</taxon>
        <taxon>Vitreoscilla</taxon>
    </lineage>
</organism>
<reference evidence="8" key="2">
    <citation type="journal article" date="2022" name="Res Sq">
        <title>Evolution of multicellular longitudinally dividing oral cavity symbionts (Neisseriaceae).</title>
        <authorList>
            <person name="Nyongesa S."/>
            <person name="Weber P."/>
            <person name="Bernet E."/>
            <person name="Pullido F."/>
            <person name="Nieckarz M."/>
            <person name="Delaby M."/>
            <person name="Nieves C."/>
            <person name="Viehboeck T."/>
            <person name="Krause N."/>
            <person name="Rivera-Millot A."/>
            <person name="Nakamura A."/>
            <person name="Vischer N."/>
            <person name="VanNieuwenhze M."/>
            <person name="Brun Y."/>
            <person name="Cava F."/>
            <person name="Bulgheresi S."/>
            <person name="Veyrier F."/>
        </authorList>
    </citation>
    <scope>NUCLEOTIDE SEQUENCE</scope>
    <source>
        <strain evidence="8">SAG 1488-6</strain>
    </source>
</reference>
<accession>A0ABY4EAL9</accession>
<dbReference type="InterPro" id="IPR051907">
    <property type="entry name" value="DoxX-like_oxidoreductase"/>
</dbReference>
<keyword evidence="9" id="KW-1185">Reference proteome</keyword>
<dbReference type="RefSeq" id="WP_019958511.1">
    <property type="nucleotide sequence ID" value="NZ_CP091512.1"/>
</dbReference>
<dbReference type="EMBL" id="CP091512">
    <property type="protein sequence ID" value="UOO92368.1"/>
    <property type="molecule type" value="Genomic_DNA"/>
</dbReference>
<feature type="transmembrane region" description="Helical" evidence="7">
    <location>
        <begin position="78"/>
        <end position="103"/>
    </location>
</feature>
<comment type="similarity">
    <text evidence="2">Belongs to the DoxX family.</text>
</comment>